<name>A0ABR2JB74_9PEZI</name>
<gene>
    <name evidence="10" type="ORF">PGQ11_005581</name>
</gene>
<evidence type="ECO:0000256" key="4">
    <source>
        <dbReference type="ARBA" id="ARBA00022833"/>
    </source>
</evidence>
<evidence type="ECO:0000256" key="5">
    <source>
        <dbReference type="ARBA" id="ARBA00023015"/>
    </source>
</evidence>
<organism evidence="10 11">
    <name type="scientific">Apiospora arundinis</name>
    <dbReference type="NCBI Taxonomy" id="335852"/>
    <lineage>
        <taxon>Eukaryota</taxon>
        <taxon>Fungi</taxon>
        <taxon>Dikarya</taxon>
        <taxon>Ascomycota</taxon>
        <taxon>Pezizomycotina</taxon>
        <taxon>Sordariomycetes</taxon>
        <taxon>Xylariomycetidae</taxon>
        <taxon>Amphisphaeriales</taxon>
        <taxon>Apiosporaceae</taxon>
        <taxon>Apiospora</taxon>
    </lineage>
</organism>
<sequence>MDFSFAPPIPSCDTDSISFDHTLPELSDSSNYGNQAVVNVFEHFNETPVQLEMSISDRQTKSQATIGDQAVIHSGSPSPSQLLPCGLDGCQMSFRYRWKLEDHQRFHAKHHWVVSTSPFRCECEKQFAKLDTLQRHIRKFQSSTRDFVCKEPGCAKAFQRKDHLVQHLRHGHHYSDAGLQEKFPARQAIMNVKPICHFTSCPYYRDAGFRDQPLAWQEENKPFAKQADYTKHMRDAHEWSPYPCDVPSCDKKDKKGYFSQKALLKHRQEQHPEAGAEPLVVKSPPAKRFPCGLPGCHVKLRPGSLFEHRSLCRNRSDEDRATLNERYLNRG</sequence>
<dbReference type="InterPro" id="IPR013087">
    <property type="entry name" value="Znf_C2H2_type"/>
</dbReference>
<keyword evidence="7" id="KW-0539">Nucleus</keyword>
<dbReference type="SMART" id="SM00355">
    <property type="entry name" value="ZnF_C2H2"/>
    <property type="match status" value="3"/>
</dbReference>
<dbReference type="PROSITE" id="PS50157">
    <property type="entry name" value="ZINC_FINGER_C2H2_2"/>
    <property type="match status" value="1"/>
</dbReference>
<evidence type="ECO:0000256" key="7">
    <source>
        <dbReference type="ARBA" id="ARBA00023242"/>
    </source>
</evidence>
<reference evidence="10 11" key="1">
    <citation type="journal article" date="2024" name="IMA Fungus">
        <title>Apiospora arundinis, a panoply of carbohydrate-active enzymes and secondary metabolites.</title>
        <authorList>
            <person name="Sorensen T."/>
            <person name="Petersen C."/>
            <person name="Muurmann A.T."/>
            <person name="Christiansen J.V."/>
            <person name="Brundto M.L."/>
            <person name="Overgaard C.K."/>
            <person name="Boysen A.T."/>
            <person name="Wollenberg R.D."/>
            <person name="Larsen T.O."/>
            <person name="Sorensen J.L."/>
            <person name="Nielsen K.L."/>
            <person name="Sondergaard T.E."/>
        </authorList>
    </citation>
    <scope>NUCLEOTIDE SEQUENCE [LARGE SCALE GENOMIC DNA]</scope>
    <source>
        <strain evidence="10 11">AAU 773</strain>
    </source>
</reference>
<evidence type="ECO:0000256" key="2">
    <source>
        <dbReference type="ARBA" id="ARBA00022723"/>
    </source>
</evidence>
<dbReference type="SUPFAM" id="SSF57667">
    <property type="entry name" value="beta-beta-alpha zinc fingers"/>
    <property type="match status" value="1"/>
</dbReference>
<comment type="subcellular location">
    <subcellularLocation>
        <location evidence="1">Nucleus</location>
    </subcellularLocation>
</comment>
<evidence type="ECO:0000313" key="10">
    <source>
        <dbReference type="EMBL" id="KAK8875067.1"/>
    </source>
</evidence>
<keyword evidence="5" id="KW-0805">Transcription regulation</keyword>
<evidence type="ECO:0000313" key="11">
    <source>
        <dbReference type="Proteomes" id="UP001390339"/>
    </source>
</evidence>
<proteinExistence type="predicted"/>
<dbReference type="InterPro" id="IPR051061">
    <property type="entry name" value="Zinc_finger_trans_reg"/>
</dbReference>
<dbReference type="Proteomes" id="UP001390339">
    <property type="component" value="Unassembled WGS sequence"/>
</dbReference>
<keyword evidence="2" id="KW-0479">Metal-binding</keyword>
<keyword evidence="11" id="KW-1185">Reference proteome</keyword>
<evidence type="ECO:0000259" key="9">
    <source>
        <dbReference type="PROSITE" id="PS50157"/>
    </source>
</evidence>
<dbReference type="PANTHER" id="PTHR46179:SF13">
    <property type="entry name" value="C2H2-TYPE DOMAIN-CONTAINING PROTEIN"/>
    <property type="match status" value="1"/>
</dbReference>
<keyword evidence="3 8" id="KW-0863">Zinc-finger</keyword>
<dbReference type="Gene3D" id="3.30.160.60">
    <property type="entry name" value="Classic Zinc Finger"/>
    <property type="match status" value="2"/>
</dbReference>
<dbReference type="EMBL" id="JAPCWZ010000003">
    <property type="protein sequence ID" value="KAK8875067.1"/>
    <property type="molecule type" value="Genomic_DNA"/>
</dbReference>
<feature type="domain" description="C2H2-type" evidence="9">
    <location>
        <begin position="147"/>
        <end position="178"/>
    </location>
</feature>
<evidence type="ECO:0000256" key="8">
    <source>
        <dbReference type="PROSITE-ProRule" id="PRU00042"/>
    </source>
</evidence>
<accession>A0ABR2JB74</accession>
<evidence type="ECO:0000256" key="1">
    <source>
        <dbReference type="ARBA" id="ARBA00004123"/>
    </source>
</evidence>
<protein>
    <submittedName>
        <fullName evidence="10">CROL alpha</fullName>
    </submittedName>
</protein>
<keyword evidence="6" id="KW-0804">Transcription</keyword>
<evidence type="ECO:0000256" key="3">
    <source>
        <dbReference type="ARBA" id="ARBA00022771"/>
    </source>
</evidence>
<dbReference type="PROSITE" id="PS00028">
    <property type="entry name" value="ZINC_FINGER_C2H2_1"/>
    <property type="match status" value="2"/>
</dbReference>
<keyword evidence="4" id="KW-0862">Zinc</keyword>
<evidence type="ECO:0000256" key="6">
    <source>
        <dbReference type="ARBA" id="ARBA00023163"/>
    </source>
</evidence>
<dbReference type="InterPro" id="IPR036236">
    <property type="entry name" value="Znf_C2H2_sf"/>
</dbReference>
<comment type="caution">
    <text evidence="10">The sequence shown here is derived from an EMBL/GenBank/DDBJ whole genome shotgun (WGS) entry which is preliminary data.</text>
</comment>
<dbReference type="PANTHER" id="PTHR46179">
    <property type="entry name" value="ZINC FINGER PROTEIN"/>
    <property type="match status" value="1"/>
</dbReference>